<keyword evidence="1" id="KW-0732">Signal</keyword>
<dbReference type="InterPro" id="IPR004658">
    <property type="entry name" value="OMP_Slp"/>
</dbReference>
<dbReference type="PANTHER" id="PTHR37530">
    <property type="entry name" value="OUTER MEMBRANE PROTEIN SLP"/>
    <property type="match status" value="1"/>
</dbReference>
<dbReference type="RefSeq" id="WP_084306560.1">
    <property type="nucleotide sequence ID" value="NZ_CP007268.1"/>
</dbReference>
<feature type="chain" id="PRO_5004913351" description="Outer membrane lipoprotein" evidence="1">
    <location>
        <begin position="20"/>
        <end position="179"/>
    </location>
</feature>
<dbReference type="KEGG" id="hhc:M911_05070"/>
<reference evidence="3" key="2">
    <citation type="submission" date="2014-02" db="EMBL/GenBank/DDBJ databases">
        <title>Draft Genome Sequence of extremely halophilic bacteria Halorhodospira halochloris.</title>
        <authorList>
            <person name="Singh K.S."/>
        </authorList>
    </citation>
    <scope>NUCLEOTIDE SEQUENCE [LARGE SCALE GENOMIC DNA]</scope>
    <source>
        <strain evidence="3">A</strain>
    </source>
</reference>
<organism evidence="2 3">
    <name type="scientific">Ectothiorhodospira haloalkaliphila</name>
    <dbReference type="NCBI Taxonomy" id="421628"/>
    <lineage>
        <taxon>Bacteria</taxon>
        <taxon>Pseudomonadati</taxon>
        <taxon>Pseudomonadota</taxon>
        <taxon>Gammaproteobacteria</taxon>
        <taxon>Chromatiales</taxon>
        <taxon>Ectothiorhodospiraceae</taxon>
        <taxon>Ectothiorhodospira</taxon>
    </lineage>
</organism>
<sequence length="179" mass="20027">MRTLLLPILLASVALVACAATPEGIPATGPDSPHLTEVRGNAERFQGAQVRWGGSIAGVENQEHGSLVEVVSRQLDNRGRPHSGDGSDGRFLAVVEGFLDPAIHTPGRAFTVTGTIDGIATRPVGEHKYDYVRVRTTGHHLWPEPRTDRSYRHPPPYFYDPWYDPWHPWYPHPRGLRRW</sequence>
<evidence type="ECO:0000256" key="1">
    <source>
        <dbReference type="SAM" id="SignalP"/>
    </source>
</evidence>
<reference evidence="2 3" key="1">
    <citation type="journal article" date="2014" name="J Genomics">
        <title>Draft Genome Sequence of the Extremely Halophilic Phototrophic Purple Sulfur Bacterium Halorhodospira halochloris.</title>
        <authorList>
            <person name="Singh K.S."/>
            <person name="Kirksey J."/>
            <person name="Hoff W.D."/>
            <person name="Deole R."/>
        </authorList>
    </citation>
    <scope>NUCLEOTIDE SEQUENCE [LARGE SCALE GENOMIC DNA]</scope>
    <source>
        <strain evidence="2 3">A</strain>
    </source>
</reference>
<dbReference type="Pfam" id="PF03843">
    <property type="entry name" value="Slp"/>
    <property type="match status" value="1"/>
</dbReference>
<dbReference type="GO" id="GO:0019867">
    <property type="term" value="C:outer membrane"/>
    <property type="evidence" value="ECO:0007669"/>
    <property type="project" value="InterPro"/>
</dbReference>
<protein>
    <recommendedName>
        <fullName evidence="4">Outer membrane lipoprotein</fullName>
    </recommendedName>
</protein>
<proteinExistence type="predicted"/>
<dbReference type="Proteomes" id="UP000019442">
    <property type="component" value="Chromosome"/>
</dbReference>
<keyword evidence="3" id="KW-1185">Reference proteome</keyword>
<dbReference type="PROSITE" id="PS51257">
    <property type="entry name" value="PROKAR_LIPOPROTEIN"/>
    <property type="match status" value="1"/>
</dbReference>
<name>W8L425_9GAMM</name>
<evidence type="ECO:0008006" key="4">
    <source>
        <dbReference type="Google" id="ProtNLM"/>
    </source>
</evidence>
<dbReference type="OrthoDB" id="5295757at2"/>
<accession>W8L425</accession>
<dbReference type="PIRSF" id="PIRSF004982">
    <property type="entry name" value="SlP"/>
    <property type="match status" value="1"/>
</dbReference>
<gene>
    <name evidence="2" type="ORF">M911_05070</name>
</gene>
<dbReference type="EMBL" id="CP007268">
    <property type="protein sequence ID" value="AHK78645.1"/>
    <property type="molecule type" value="Genomic_DNA"/>
</dbReference>
<dbReference type="PANTHER" id="PTHR37530:SF1">
    <property type="entry name" value="OUTER MEMBRANE PROTEIN SLP"/>
    <property type="match status" value="1"/>
</dbReference>
<dbReference type="AlphaFoldDB" id="W8L425"/>
<feature type="signal peptide" evidence="1">
    <location>
        <begin position="1"/>
        <end position="19"/>
    </location>
</feature>
<dbReference type="HOGENOM" id="CLU_100924_1_0_6"/>
<evidence type="ECO:0000313" key="2">
    <source>
        <dbReference type="EMBL" id="AHK78645.1"/>
    </source>
</evidence>
<evidence type="ECO:0000313" key="3">
    <source>
        <dbReference type="Proteomes" id="UP000019442"/>
    </source>
</evidence>